<name>A0A815WU65_9BILA</name>
<comment type="caution">
    <text evidence="2">The sequence shown here is derived from an EMBL/GenBank/DDBJ whole genome shotgun (WGS) entry which is preliminary data.</text>
</comment>
<organism evidence="2 3">
    <name type="scientific">Rotaria sordida</name>
    <dbReference type="NCBI Taxonomy" id="392033"/>
    <lineage>
        <taxon>Eukaryota</taxon>
        <taxon>Metazoa</taxon>
        <taxon>Spiralia</taxon>
        <taxon>Gnathifera</taxon>
        <taxon>Rotifera</taxon>
        <taxon>Eurotatoria</taxon>
        <taxon>Bdelloidea</taxon>
        <taxon>Philodinida</taxon>
        <taxon>Philodinidae</taxon>
        <taxon>Rotaria</taxon>
    </lineage>
</organism>
<reference evidence="2" key="1">
    <citation type="submission" date="2021-02" db="EMBL/GenBank/DDBJ databases">
        <authorList>
            <person name="Nowell W R."/>
        </authorList>
    </citation>
    <scope>NUCLEOTIDE SEQUENCE</scope>
</reference>
<feature type="non-terminal residue" evidence="2">
    <location>
        <position position="1"/>
    </location>
</feature>
<feature type="region of interest" description="Disordered" evidence="1">
    <location>
        <begin position="1"/>
        <end position="39"/>
    </location>
</feature>
<dbReference type="EMBL" id="CAJNOT010018326">
    <property type="protein sequence ID" value="CAF1553746.1"/>
    <property type="molecule type" value="Genomic_DNA"/>
</dbReference>
<evidence type="ECO:0000313" key="3">
    <source>
        <dbReference type="Proteomes" id="UP000663864"/>
    </source>
</evidence>
<evidence type="ECO:0000313" key="2">
    <source>
        <dbReference type="EMBL" id="CAF1553746.1"/>
    </source>
</evidence>
<dbReference type="AlphaFoldDB" id="A0A815WU65"/>
<evidence type="ECO:0000256" key="1">
    <source>
        <dbReference type="SAM" id="MobiDB-lite"/>
    </source>
</evidence>
<proteinExistence type="predicted"/>
<protein>
    <submittedName>
        <fullName evidence="2">Uncharacterized protein</fullName>
    </submittedName>
</protein>
<dbReference type="Proteomes" id="UP000663864">
    <property type="component" value="Unassembled WGS sequence"/>
</dbReference>
<sequence>NKANKNEQTETKQQMDDSKKNTADSIIDDENIYQDESSD</sequence>
<accession>A0A815WU65</accession>
<feature type="compositionally biased region" description="Acidic residues" evidence="1">
    <location>
        <begin position="26"/>
        <end position="39"/>
    </location>
</feature>
<gene>
    <name evidence="2" type="ORF">ZHD862_LOCUS39410</name>
</gene>
<feature type="compositionally biased region" description="Basic and acidic residues" evidence="1">
    <location>
        <begin position="1"/>
        <end position="22"/>
    </location>
</feature>